<comment type="caution">
    <text evidence="2">The sequence shown here is derived from an EMBL/GenBank/DDBJ whole genome shotgun (WGS) entry which is preliminary data.</text>
</comment>
<name>A0ABX0HNS7_9PROT</name>
<dbReference type="Proteomes" id="UP000818603">
    <property type="component" value="Unassembled WGS sequence"/>
</dbReference>
<keyword evidence="3" id="KW-1185">Reference proteome</keyword>
<keyword evidence="1" id="KW-0732">Signal</keyword>
<evidence type="ECO:0000256" key="1">
    <source>
        <dbReference type="SAM" id="SignalP"/>
    </source>
</evidence>
<organism evidence="2 3">
    <name type="scientific">Aquisalinus luteolus</name>
    <dbReference type="NCBI Taxonomy" id="1566827"/>
    <lineage>
        <taxon>Bacteria</taxon>
        <taxon>Pseudomonadati</taxon>
        <taxon>Pseudomonadota</taxon>
        <taxon>Alphaproteobacteria</taxon>
        <taxon>Parvularculales</taxon>
        <taxon>Parvularculaceae</taxon>
        <taxon>Aquisalinus</taxon>
    </lineage>
</organism>
<accession>A0ABX0HNS7</accession>
<evidence type="ECO:0000313" key="2">
    <source>
        <dbReference type="EMBL" id="NHK28292.1"/>
    </source>
</evidence>
<protein>
    <submittedName>
        <fullName evidence="2">Uncharacterized protein</fullName>
    </submittedName>
</protein>
<proteinExistence type="predicted"/>
<feature type="signal peptide" evidence="1">
    <location>
        <begin position="1"/>
        <end position="33"/>
    </location>
</feature>
<dbReference type="EMBL" id="VCJR02000002">
    <property type="protein sequence ID" value="NHK28292.1"/>
    <property type="molecule type" value="Genomic_DNA"/>
</dbReference>
<evidence type="ECO:0000313" key="3">
    <source>
        <dbReference type="Proteomes" id="UP000818603"/>
    </source>
</evidence>
<sequence>MRRKICTFLPLATTKLLAAGAVMLVSGAGPANAQGFFTPDTCKATFEKNGWTITAWRDHWQADAIREVALPKGLKTLKGKSKMNVIFSFRYDSDDFGDPWLQTVNVIVPQLKRGKETIDWSESQGEAKGFRYTALFGAEVTYDGEYDYLSPYVPIYSGSPDSATFSLLGTVERSEMNRVFSNAEDGGNVRFVIADSETLRESVRGYDRYGANQEDYEKHSMIVVEDLVAATAYVKPDMKAKSAGLTCG</sequence>
<gene>
    <name evidence="2" type="ORF">FF098_010280</name>
</gene>
<reference evidence="2 3" key="1">
    <citation type="submission" date="2020-02" db="EMBL/GenBank/DDBJ databases">
        <title>Genome sequence of Parvularcula flava strain NH6-79.</title>
        <authorList>
            <person name="Abdul Karim M.H."/>
            <person name="Lam M.Q."/>
            <person name="Chen S.J."/>
            <person name="Yahya A."/>
            <person name="Shahir S."/>
            <person name="Shamsir M.S."/>
            <person name="Chong C.S."/>
        </authorList>
    </citation>
    <scope>NUCLEOTIDE SEQUENCE [LARGE SCALE GENOMIC DNA]</scope>
    <source>
        <strain evidence="2 3">NH6-79</strain>
    </source>
</reference>
<dbReference type="RefSeq" id="WP_155140171.1">
    <property type="nucleotide sequence ID" value="NZ_BMGZ01000002.1"/>
</dbReference>
<feature type="chain" id="PRO_5047425406" evidence="1">
    <location>
        <begin position="34"/>
        <end position="248"/>
    </location>
</feature>